<feature type="non-terminal residue" evidence="11">
    <location>
        <position position="90"/>
    </location>
</feature>
<dbReference type="PANTHER" id="PTHR46397:SF5">
    <property type="entry name" value="NUCLEAR HORMONE RECEPTOR FAMILY MEMBER NHR-20"/>
    <property type="match status" value="1"/>
</dbReference>
<keyword evidence="3" id="KW-0863">Zinc-finger</keyword>
<dbReference type="PANTHER" id="PTHR46397">
    <property type="entry name" value="NUCLEAR HORMONE RECEPTOR FAMILY-RELATED"/>
    <property type="match status" value="1"/>
</dbReference>
<evidence type="ECO:0000259" key="10">
    <source>
        <dbReference type="PROSITE" id="PS51030"/>
    </source>
</evidence>
<dbReference type="GO" id="GO:0043565">
    <property type="term" value="F:sequence-specific DNA binding"/>
    <property type="evidence" value="ECO:0007669"/>
    <property type="project" value="InterPro"/>
</dbReference>
<accession>A0AAN4YWV3</accession>
<keyword evidence="9" id="KW-0539">Nucleus</keyword>
<evidence type="ECO:0000256" key="2">
    <source>
        <dbReference type="ARBA" id="ARBA00022723"/>
    </source>
</evidence>
<dbReference type="EMBL" id="BTRK01000001">
    <property type="protein sequence ID" value="GMR29896.1"/>
    <property type="molecule type" value="Genomic_DNA"/>
</dbReference>
<keyword evidence="6" id="KW-0238">DNA-binding</keyword>
<evidence type="ECO:0000313" key="11">
    <source>
        <dbReference type="EMBL" id="GMR29896.1"/>
    </source>
</evidence>
<evidence type="ECO:0000256" key="1">
    <source>
        <dbReference type="ARBA" id="ARBA00005993"/>
    </source>
</evidence>
<comment type="caution">
    <text evidence="11">The sequence shown here is derived from an EMBL/GenBank/DDBJ whole genome shotgun (WGS) entry which is preliminary data.</text>
</comment>
<keyword evidence="7" id="KW-0804">Transcription</keyword>
<feature type="domain" description="Nuclear receptor" evidence="10">
    <location>
        <begin position="8"/>
        <end position="90"/>
    </location>
</feature>
<dbReference type="GO" id="GO:0008270">
    <property type="term" value="F:zinc ion binding"/>
    <property type="evidence" value="ECO:0007669"/>
    <property type="project" value="UniProtKB-KW"/>
</dbReference>
<dbReference type="AlphaFoldDB" id="A0AAN4YWV3"/>
<evidence type="ECO:0000256" key="8">
    <source>
        <dbReference type="ARBA" id="ARBA00023170"/>
    </source>
</evidence>
<dbReference type="Gene3D" id="3.30.50.10">
    <property type="entry name" value="Erythroid Transcription Factor GATA-1, subunit A"/>
    <property type="match status" value="1"/>
</dbReference>
<gene>
    <name evidence="11" type="ORF">PMAYCL1PPCAC_00091</name>
</gene>
<evidence type="ECO:0000256" key="6">
    <source>
        <dbReference type="ARBA" id="ARBA00023125"/>
    </source>
</evidence>
<dbReference type="InterPro" id="IPR001628">
    <property type="entry name" value="Znf_hrmn_rcpt"/>
</dbReference>
<keyword evidence="4" id="KW-0862">Zinc</keyword>
<evidence type="ECO:0000256" key="4">
    <source>
        <dbReference type="ARBA" id="ARBA00022833"/>
    </source>
</evidence>
<proteinExistence type="inferred from homology"/>
<evidence type="ECO:0000313" key="12">
    <source>
        <dbReference type="Proteomes" id="UP001328107"/>
    </source>
</evidence>
<keyword evidence="12" id="KW-1185">Reference proteome</keyword>
<reference evidence="12" key="1">
    <citation type="submission" date="2022-10" db="EMBL/GenBank/DDBJ databases">
        <title>Genome assembly of Pristionchus species.</title>
        <authorList>
            <person name="Yoshida K."/>
            <person name="Sommer R.J."/>
        </authorList>
    </citation>
    <scope>NUCLEOTIDE SEQUENCE [LARGE SCALE GENOMIC DNA]</scope>
    <source>
        <strain evidence="12">RS5460</strain>
    </source>
</reference>
<dbReference type="GO" id="GO:0003700">
    <property type="term" value="F:DNA-binding transcription factor activity"/>
    <property type="evidence" value="ECO:0007669"/>
    <property type="project" value="InterPro"/>
</dbReference>
<keyword evidence="5" id="KW-0805">Transcription regulation</keyword>
<name>A0AAN4YWV3_9BILA</name>
<organism evidence="11 12">
    <name type="scientific">Pristionchus mayeri</name>
    <dbReference type="NCBI Taxonomy" id="1317129"/>
    <lineage>
        <taxon>Eukaryota</taxon>
        <taxon>Metazoa</taxon>
        <taxon>Ecdysozoa</taxon>
        <taxon>Nematoda</taxon>
        <taxon>Chromadorea</taxon>
        <taxon>Rhabditida</taxon>
        <taxon>Rhabditina</taxon>
        <taxon>Diplogasteromorpha</taxon>
        <taxon>Diplogasteroidea</taxon>
        <taxon>Neodiplogasteridae</taxon>
        <taxon>Pristionchus</taxon>
    </lineage>
</organism>
<evidence type="ECO:0000256" key="5">
    <source>
        <dbReference type="ARBA" id="ARBA00023015"/>
    </source>
</evidence>
<keyword evidence="8" id="KW-0675">Receptor</keyword>
<protein>
    <recommendedName>
        <fullName evidence="10">Nuclear receptor domain-containing protein</fullName>
    </recommendedName>
</protein>
<dbReference type="InterPro" id="IPR013088">
    <property type="entry name" value="Znf_NHR/GATA"/>
</dbReference>
<evidence type="ECO:0000256" key="9">
    <source>
        <dbReference type="ARBA" id="ARBA00023242"/>
    </source>
</evidence>
<evidence type="ECO:0000256" key="3">
    <source>
        <dbReference type="ARBA" id="ARBA00022771"/>
    </source>
</evidence>
<dbReference type="PROSITE" id="PS51030">
    <property type="entry name" value="NUCLEAR_REC_DBD_2"/>
    <property type="match status" value="1"/>
</dbReference>
<comment type="similarity">
    <text evidence="1">Belongs to the nuclear hormone receptor family.</text>
</comment>
<sequence>MSALTLSSDACMVCGGRSDGAHFGAREACRACAAFFRRTVSMGKRYECRGDNQCVVESSIRCICRSCRYDRCIQIVRFFSLLFIMFFFQG</sequence>
<dbReference type="SUPFAM" id="SSF57716">
    <property type="entry name" value="Glucocorticoid receptor-like (DNA-binding domain)"/>
    <property type="match status" value="1"/>
</dbReference>
<dbReference type="PRINTS" id="PR00047">
    <property type="entry name" value="STROIDFINGER"/>
</dbReference>
<evidence type="ECO:0000256" key="7">
    <source>
        <dbReference type="ARBA" id="ARBA00023163"/>
    </source>
</evidence>
<keyword evidence="2" id="KW-0479">Metal-binding</keyword>
<dbReference type="Pfam" id="PF00105">
    <property type="entry name" value="zf-C4"/>
    <property type="match status" value="1"/>
</dbReference>
<dbReference type="SMART" id="SM00399">
    <property type="entry name" value="ZnF_C4"/>
    <property type="match status" value="1"/>
</dbReference>
<dbReference type="Proteomes" id="UP001328107">
    <property type="component" value="Unassembled WGS sequence"/>
</dbReference>